<dbReference type="EMBL" id="CAJVPZ010038567">
    <property type="protein sequence ID" value="CAG8755814.1"/>
    <property type="molecule type" value="Genomic_DNA"/>
</dbReference>
<organism evidence="1 2">
    <name type="scientific">Racocetra fulgida</name>
    <dbReference type="NCBI Taxonomy" id="60492"/>
    <lineage>
        <taxon>Eukaryota</taxon>
        <taxon>Fungi</taxon>
        <taxon>Fungi incertae sedis</taxon>
        <taxon>Mucoromycota</taxon>
        <taxon>Glomeromycotina</taxon>
        <taxon>Glomeromycetes</taxon>
        <taxon>Diversisporales</taxon>
        <taxon>Gigasporaceae</taxon>
        <taxon>Racocetra</taxon>
    </lineage>
</organism>
<comment type="caution">
    <text evidence="1">The sequence shown here is derived from an EMBL/GenBank/DDBJ whole genome shotgun (WGS) entry which is preliminary data.</text>
</comment>
<accession>A0A9N9IYT5</accession>
<dbReference type="Proteomes" id="UP000789396">
    <property type="component" value="Unassembled WGS sequence"/>
</dbReference>
<proteinExistence type="predicted"/>
<evidence type="ECO:0000313" key="2">
    <source>
        <dbReference type="Proteomes" id="UP000789396"/>
    </source>
</evidence>
<keyword evidence="2" id="KW-1185">Reference proteome</keyword>
<sequence length="228" mass="26304">RRWFNDQVIQKNQQIDEERAISIRNGQEFGVFEHEIGVNFSFIDSMRGQCVFTPKVRHHLKKRALYGKGFSLMKKTLNWAIETGHAKELYKLHQEFIEEMEKQLEMQHGCAAQSNQKNVFYETINNPPQLRTKGRKNHKRIASFTSISGAQKRVFNGTVASGAQKRVFNETVASMQHNKETSNISVCNESIVTNNANGQKMTTANNDYKQVHDVQVQILQYQEQGQNK</sequence>
<feature type="non-terminal residue" evidence="1">
    <location>
        <position position="1"/>
    </location>
</feature>
<evidence type="ECO:0000313" key="1">
    <source>
        <dbReference type="EMBL" id="CAG8755814.1"/>
    </source>
</evidence>
<name>A0A9N9IYT5_9GLOM</name>
<dbReference type="AlphaFoldDB" id="A0A9N9IYT5"/>
<reference evidence="1" key="1">
    <citation type="submission" date="2021-06" db="EMBL/GenBank/DDBJ databases">
        <authorList>
            <person name="Kallberg Y."/>
            <person name="Tangrot J."/>
            <person name="Rosling A."/>
        </authorList>
    </citation>
    <scope>NUCLEOTIDE SEQUENCE</scope>
    <source>
        <strain evidence="1">IN212</strain>
    </source>
</reference>
<protein>
    <submittedName>
        <fullName evidence="1">20014_t:CDS:1</fullName>
    </submittedName>
</protein>
<gene>
    <name evidence="1" type="ORF">RFULGI_LOCUS13938</name>
</gene>
<feature type="non-terminal residue" evidence="1">
    <location>
        <position position="228"/>
    </location>
</feature>
<dbReference type="OrthoDB" id="2425451at2759"/>